<feature type="compositionally biased region" description="Polar residues" evidence="1">
    <location>
        <begin position="303"/>
        <end position="322"/>
    </location>
</feature>
<feature type="compositionally biased region" description="Low complexity" evidence="1">
    <location>
        <begin position="271"/>
        <end position="293"/>
    </location>
</feature>
<dbReference type="Proteomes" id="UP001519325">
    <property type="component" value="Unassembled WGS sequence"/>
</dbReference>
<dbReference type="EMBL" id="JAGGMR010000001">
    <property type="protein sequence ID" value="MBP2193356.1"/>
    <property type="molecule type" value="Genomic_DNA"/>
</dbReference>
<organism evidence="2 3">
    <name type="scientific">Nocardia goodfellowii</name>
    <dbReference type="NCBI Taxonomy" id="882446"/>
    <lineage>
        <taxon>Bacteria</taxon>
        <taxon>Bacillati</taxon>
        <taxon>Actinomycetota</taxon>
        <taxon>Actinomycetes</taxon>
        <taxon>Mycobacteriales</taxon>
        <taxon>Nocardiaceae</taxon>
        <taxon>Nocardia</taxon>
    </lineage>
</organism>
<keyword evidence="3" id="KW-1185">Reference proteome</keyword>
<evidence type="ECO:0000313" key="3">
    <source>
        <dbReference type="Proteomes" id="UP001519325"/>
    </source>
</evidence>
<comment type="caution">
    <text evidence="2">The sequence shown here is derived from an EMBL/GenBank/DDBJ whole genome shotgun (WGS) entry which is preliminary data.</text>
</comment>
<dbReference type="RefSeq" id="WP_209896628.1">
    <property type="nucleotide sequence ID" value="NZ_JAGGMR010000001.1"/>
</dbReference>
<gene>
    <name evidence="2" type="ORF">BJ987_006257</name>
</gene>
<accession>A0ABS4QNS2</accession>
<feature type="region of interest" description="Disordered" evidence="1">
    <location>
        <begin position="268"/>
        <end position="386"/>
    </location>
</feature>
<feature type="compositionally biased region" description="Pro residues" evidence="1">
    <location>
        <begin position="337"/>
        <end position="348"/>
    </location>
</feature>
<reference evidence="2 3" key="1">
    <citation type="submission" date="2021-03" db="EMBL/GenBank/DDBJ databases">
        <title>Sequencing the genomes of 1000 actinobacteria strains.</title>
        <authorList>
            <person name="Klenk H.-P."/>
        </authorList>
    </citation>
    <scope>NUCLEOTIDE SEQUENCE [LARGE SCALE GENOMIC DNA]</scope>
    <source>
        <strain evidence="2 3">DSM 45516</strain>
    </source>
</reference>
<name>A0ABS4QNS2_9NOCA</name>
<proteinExistence type="predicted"/>
<evidence type="ECO:0000313" key="2">
    <source>
        <dbReference type="EMBL" id="MBP2193356.1"/>
    </source>
</evidence>
<protein>
    <submittedName>
        <fullName evidence="2">Uncharacterized protein</fullName>
    </submittedName>
</protein>
<evidence type="ECO:0000256" key="1">
    <source>
        <dbReference type="SAM" id="MobiDB-lite"/>
    </source>
</evidence>
<sequence>MAKSNDHATVQALIAPLLQLRDAVGDGSEPSAETTAALVAAAEAAESTESPVRTGIYQLESTESAEVVLPTVKKTGSQVSTLGASTTQLRTLLTKAYDTRATAASKLDELIAAFRAKANPMAKSAQSQADVDKIIRLARDYIADGISVVDTARAEMSALQRQANALTNNNTQDTSTLRNYLSRSGIGGDDFDDGQNEDDVSDAQTALQKALISAGVTLGKEVISAGVTLGTEIIDALVSLGTEAIDKAAGLGERAMDHAATTAQQAMFPDTANPNNANPATTNPSTSTSPSTNGNGGQGPFALNSNGSQKPADTTPSTQPRPTTHAPVIAPDQDKPAPAPAAPAPANPAPGQGVVVPPLAKPPAQGQDQEQPRPRTGQLGVTPQPS</sequence>